<reference evidence="16 17" key="1">
    <citation type="submission" date="2022-09" db="EMBL/GenBank/DDBJ databases">
        <authorList>
            <person name="Palmer J.M."/>
        </authorList>
    </citation>
    <scope>NUCLEOTIDE SEQUENCE [LARGE SCALE GENOMIC DNA]</scope>
    <source>
        <strain evidence="16 17">DSM 7382</strain>
    </source>
</reference>
<evidence type="ECO:0000256" key="13">
    <source>
        <dbReference type="ARBA" id="ARBA00077538"/>
    </source>
</evidence>
<evidence type="ECO:0000256" key="2">
    <source>
        <dbReference type="ARBA" id="ARBA00011245"/>
    </source>
</evidence>
<dbReference type="EC" id="1.11.1.24" evidence="3"/>
<keyword evidence="6" id="KW-0560">Oxidoreductase</keyword>
<dbReference type="GO" id="GO:0005737">
    <property type="term" value="C:cytoplasm"/>
    <property type="evidence" value="ECO:0007669"/>
    <property type="project" value="TreeGrafter"/>
</dbReference>
<keyword evidence="8" id="KW-0539">Nucleus</keyword>
<evidence type="ECO:0000256" key="10">
    <source>
        <dbReference type="ARBA" id="ARBA00032824"/>
    </source>
</evidence>
<comment type="subunit">
    <text evidence="2">Monomer.</text>
</comment>
<dbReference type="GO" id="GO:0034599">
    <property type="term" value="P:cellular response to oxidative stress"/>
    <property type="evidence" value="ECO:0007669"/>
    <property type="project" value="UniProtKB-ARBA"/>
</dbReference>
<comment type="caution">
    <text evidence="16">The sequence shown here is derived from an EMBL/GenBank/DDBJ whole genome shotgun (WGS) entry which is preliminary data.</text>
</comment>
<keyword evidence="7" id="KW-1015">Disulfide bond</keyword>
<proteinExistence type="inferred from homology"/>
<dbReference type="PROSITE" id="PS51352">
    <property type="entry name" value="THIOREDOXIN_2"/>
    <property type="match status" value="1"/>
</dbReference>
<protein>
    <recommendedName>
        <fullName evidence="3">thioredoxin-dependent peroxiredoxin</fullName>
        <ecNumber evidence="3">1.11.1.24</ecNumber>
    </recommendedName>
    <alternativeName>
        <fullName evidence="13">Nuclear thiol peroxidase</fullName>
    </alternativeName>
    <alternativeName>
        <fullName evidence="10">Thioredoxin peroxidase</fullName>
    </alternativeName>
</protein>
<dbReference type="InterPro" id="IPR036249">
    <property type="entry name" value="Thioredoxin-like_sf"/>
</dbReference>
<evidence type="ECO:0000259" key="15">
    <source>
        <dbReference type="PROSITE" id="PS51352"/>
    </source>
</evidence>
<evidence type="ECO:0000256" key="14">
    <source>
        <dbReference type="SAM" id="MobiDB-lite"/>
    </source>
</evidence>
<accession>A0AAW0GCT3</accession>
<keyword evidence="9" id="KW-0676">Redox-active center</keyword>
<dbReference type="PANTHER" id="PTHR42801">
    <property type="entry name" value="THIOREDOXIN-DEPENDENT PEROXIDE REDUCTASE"/>
    <property type="match status" value="1"/>
</dbReference>
<evidence type="ECO:0000256" key="3">
    <source>
        <dbReference type="ARBA" id="ARBA00013017"/>
    </source>
</evidence>
<name>A0AAW0GCT3_9APHY</name>
<evidence type="ECO:0000256" key="12">
    <source>
        <dbReference type="ARBA" id="ARBA00049091"/>
    </source>
</evidence>
<dbReference type="GO" id="GO:0008379">
    <property type="term" value="F:thioredoxin peroxidase activity"/>
    <property type="evidence" value="ECO:0007669"/>
    <property type="project" value="TreeGrafter"/>
</dbReference>
<dbReference type="InterPro" id="IPR013766">
    <property type="entry name" value="Thioredoxin_domain"/>
</dbReference>
<keyword evidence="5" id="KW-0049">Antioxidant</keyword>
<evidence type="ECO:0000256" key="4">
    <source>
        <dbReference type="ARBA" id="ARBA00022559"/>
    </source>
</evidence>
<dbReference type="Gene3D" id="3.40.30.10">
    <property type="entry name" value="Glutaredoxin"/>
    <property type="match status" value="1"/>
</dbReference>
<evidence type="ECO:0000313" key="17">
    <source>
        <dbReference type="Proteomes" id="UP001385951"/>
    </source>
</evidence>
<keyword evidence="4" id="KW-0575">Peroxidase</keyword>
<dbReference type="SUPFAM" id="SSF52833">
    <property type="entry name" value="Thioredoxin-like"/>
    <property type="match status" value="1"/>
</dbReference>
<evidence type="ECO:0000313" key="16">
    <source>
        <dbReference type="EMBL" id="KAK7689342.1"/>
    </source>
</evidence>
<dbReference type="InterPro" id="IPR000866">
    <property type="entry name" value="AhpC/TSA"/>
</dbReference>
<feature type="region of interest" description="Disordered" evidence="14">
    <location>
        <begin position="1"/>
        <end position="105"/>
    </location>
</feature>
<evidence type="ECO:0000256" key="1">
    <source>
        <dbReference type="ARBA" id="ARBA00004123"/>
    </source>
</evidence>
<dbReference type="Pfam" id="PF00578">
    <property type="entry name" value="AhpC-TSA"/>
    <property type="match status" value="1"/>
</dbReference>
<evidence type="ECO:0000256" key="8">
    <source>
        <dbReference type="ARBA" id="ARBA00023242"/>
    </source>
</evidence>
<dbReference type="AlphaFoldDB" id="A0AAW0GCT3"/>
<evidence type="ECO:0000256" key="9">
    <source>
        <dbReference type="ARBA" id="ARBA00023284"/>
    </source>
</evidence>
<dbReference type="EMBL" id="JASBNA010000008">
    <property type="protein sequence ID" value="KAK7689342.1"/>
    <property type="molecule type" value="Genomic_DNA"/>
</dbReference>
<dbReference type="GO" id="GO:0005634">
    <property type="term" value="C:nucleus"/>
    <property type="evidence" value="ECO:0007669"/>
    <property type="project" value="UniProtKB-SubCell"/>
</dbReference>
<feature type="compositionally biased region" description="Basic and acidic residues" evidence="14">
    <location>
        <begin position="48"/>
        <end position="62"/>
    </location>
</feature>
<dbReference type="PANTHER" id="PTHR42801:SF23">
    <property type="entry name" value="PEROXIREDOXIN DOT5"/>
    <property type="match status" value="1"/>
</dbReference>
<evidence type="ECO:0000256" key="11">
    <source>
        <dbReference type="ARBA" id="ARBA00038489"/>
    </source>
</evidence>
<comment type="catalytic activity">
    <reaction evidence="12">
        <text>a hydroperoxide + [thioredoxin]-dithiol = an alcohol + [thioredoxin]-disulfide + H2O</text>
        <dbReference type="Rhea" id="RHEA:62620"/>
        <dbReference type="Rhea" id="RHEA-COMP:10698"/>
        <dbReference type="Rhea" id="RHEA-COMP:10700"/>
        <dbReference type="ChEBI" id="CHEBI:15377"/>
        <dbReference type="ChEBI" id="CHEBI:29950"/>
        <dbReference type="ChEBI" id="CHEBI:30879"/>
        <dbReference type="ChEBI" id="CHEBI:35924"/>
        <dbReference type="ChEBI" id="CHEBI:50058"/>
        <dbReference type="EC" id="1.11.1.24"/>
    </reaction>
</comment>
<keyword evidence="17" id="KW-1185">Reference proteome</keyword>
<feature type="domain" description="Thioredoxin" evidence="15">
    <location>
        <begin position="90"/>
        <end position="236"/>
    </location>
</feature>
<dbReference type="CDD" id="cd03017">
    <property type="entry name" value="PRX_BCP"/>
    <property type="match status" value="1"/>
</dbReference>
<dbReference type="FunFam" id="3.40.30.10:FF:000157">
    <property type="entry name" value="DOT5p Nuclear thiol peroxidase"/>
    <property type="match status" value="1"/>
</dbReference>
<comment type="similarity">
    <text evidence="11">Belongs to the peroxiredoxin family. BCP/PrxQ subfamily.</text>
</comment>
<dbReference type="Proteomes" id="UP001385951">
    <property type="component" value="Unassembled WGS sequence"/>
</dbReference>
<gene>
    <name evidence="16" type="ORF">QCA50_007133</name>
</gene>
<evidence type="ECO:0000256" key="5">
    <source>
        <dbReference type="ARBA" id="ARBA00022862"/>
    </source>
</evidence>
<organism evidence="16 17">
    <name type="scientific">Cerrena zonata</name>
    <dbReference type="NCBI Taxonomy" id="2478898"/>
    <lineage>
        <taxon>Eukaryota</taxon>
        <taxon>Fungi</taxon>
        <taxon>Dikarya</taxon>
        <taxon>Basidiomycota</taxon>
        <taxon>Agaricomycotina</taxon>
        <taxon>Agaricomycetes</taxon>
        <taxon>Polyporales</taxon>
        <taxon>Cerrenaceae</taxon>
        <taxon>Cerrena</taxon>
    </lineage>
</organism>
<dbReference type="GO" id="GO:0045454">
    <property type="term" value="P:cell redox homeostasis"/>
    <property type="evidence" value="ECO:0007669"/>
    <property type="project" value="TreeGrafter"/>
</dbReference>
<evidence type="ECO:0000256" key="6">
    <source>
        <dbReference type="ARBA" id="ARBA00023002"/>
    </source>
</evidence>
<dbReference type="InterPro" id="IPR050924">
    <property type="entry name" value="Peroxiredoxin_BCP/PrxQ"/>
</dbReference>
<evidence type="ECO:0000256" key="7">
    <source>
        <dbReference type="ARBA" id="ARBA00023157"/>
    </source>
</evidence>
<sequence>MPRKAAAAAPTEGEETQARRSTRLAAQPKKDEPAAPKPAAKRAPAKKRAVDADEKEGEEKAPAAKKSRAGAKKAEAEEEESSPTPELSPIDLGDSLPSVTLKNEKGEDVDVATLTADKGLVLFLVPKADTPGCTNQACGFRDSYPDFTSSRYEVYCLSADSPTAQTKWQTKKELPYPLLSDPKRVLISALGAGEGGKTKRSHFIFEKGGKLVDKKNPVKPVDSPKLALEFIQSHSS</sequence>
<comment type="subcellular location">
    <subcellularLocation>
        <location evidence="1">Nucleus</location>
    </subcellularLocation>
</comment>